<evidence type="ECO:0000256" key="2">
    <source>
        <dbReference type="ARBA" id="ARBA00023125"/>
    </source>
</evidence>
<dbReference type="SMART" id="SM00345">
    <property type="entry name" value="HTH_GNTR"/>
    <property type="match status" value="1"/>
</dbReference>
<dbReference type="RefSeq" id="WP_179548013.1">
    <property type="nucleotide sequence ID" value="NZ_BSEW01000002.1"/>
</dbReference>
<dbReference type="Pfam" id="PF00392">
    <property type="entry name" value="GntR"/>
    <property type="match status" value="1"/>
</dbReference>
<dbReference type="SUPFAM" id="SSF46785">
    <property type="entry name" value="Winged helix' DNA-binding domain"/>
    <property type="match status" value="1"/>
</dbReference>
<keyword evidence="6" id="KW-1185">Reference proteome</keyword>
<proteinExistence type="predicted"/>
<dbReference type="Gene3D" id="1.10.10.10">
    <property type="entry name" value="Winged helix-like DNA-binding domain superfamily/Winged helix DNA-binding domain"/>
    <property type="match status" value="1"/>
</dbReference>
<dbReference type="PANTHER" id="PTHR43537">
    <property type="entry name" value="TRANSCRIPTIONAL REGULATOR, GNTR FAMILY"/>
    <property type="match status" value="1"/>
</dbReference>
<dbReference type="InterPro" id="IPR036388">
    <property type="entry name" value="WH-like_DNA-bd_sf"/>
</dbReference>
<dbReference type="InterPro" id="IPR036390">
    <property type="entry name" value="WH_DNA-bd_sf"/>
</dbReference>
<evidence type="ECO:0000313" key="5">
    <source>
        <dbReference type="EMBL" id="NYD70973.1"/>
    </source>
</evidence>
<dbReference type="CDD" id="cd07377">
    <property type="entry name" value="WHTH_GntR"/>
    <property type="match status" value="1"/>
</dbReference>
<dbReference type="PANTHER" id="PTHR43537:SF45">
    <property type="entry name" value="GNTR FAMILY REGULATORY PROTEIN"/>
    <property type="match status" value="1"/>
</dbReference>
<organism evidence="5 6">
    <name type="scientific">Herbiconiux flava</name>
    <dbReference type="NCBI Taxonomy" id="881268"/>
    <lineage>
        <taxon>Bacteria</taxon>
        <taxon>Bacillati</taxon>
        <taxon>Actinomycetota</taxon>
        <taxon>Actinomycetes</taxon>
        <taxon>Micrococcales</taxon>
        <taxon>Microbacteriaceae</taxon>
        <taxon>Herbiconiux</taxon>
    </lineage>
</organism>
<dbReference type="GO" id="GO:0003677">
    <property type="term" value="F:DNA binding"/>
    <property type="evidence" value="ECO:0007669"/>
    <property type="project" value="UniProtKB-KW"/>
</dbReference>
<dbReference type="AlphaFoldDB" id="A0A852SQ90"/>
<dbReference type="GO" id="GO:0003700">
    <property type="term" value="F:DNA-binding transcription factor activity"/>
    <property type="evidence" value="ECO:0007669"/>
    <property type="project" value="InterPro"/>
</dbReference>
<keyword evidence="1" id="KW-0805">Transcription regulation</keyword>
<dbReference type="InterPro" id="IPR008920">
    <property type="entry name" value="TF_FadR/GntR_C"/>
</dbReference>
<dbReference type="SMART" id="SM00895">
    <property type="entry name" value="FCD"/>
    <property type="match status" value="1"/>
</dbReference>
<accession>A0A852SQ90</accession>
<dbReference type="EMBL" id="JACCBM010000001">
    <property type="protein sequence ID" value="NYD70973.1"/>
    <property type="molecule type" value="Genomic_DNA"/>
</dbReference>
<keyword evidence="2 5" id="KW-0238">DNA-binding</keyword>
<dbReference type="Gene3D" id="1.20.120.530">
    <property type="entry name" value="GntR ligand-binding domain-like"/>
    <property type="match status" value="1"/>
</dbReference>
<dbReference type="SUPFAM" id="SSF48008">
    <property type="entry name" value="GntR ligand-binding domain-like"/>
    <property type="match status" value="1"/>
</dbReference>
<feature type="domain" description="HTH gntR-type" evidence="4">
    <location>
        <begin position="18"/>
        <end position="85"/>
    </location>
</feature>
<reference evidence="5 6" key="1">
    <citation type="submission" date="2020-07" db="EMBL/GenBank/DDBJ databases">
        <title>Sequencing the genomes of 1000 actinobacteria strains.</title>
        <authorList>
            <person name="Klenk H.-P."/>
        </authorList>
    </citation>
    <scope>NUCLEOTIDE SEQUENCE [LARGE SCALE GENOMIC DNA]</scope>
    <source>
        <strain evidence="5 6">DSM 26474</strain>
    </source>
</reference>
<gene>
    <name evidence="5" type="ORF">BJ984_002131</name>
</gene>
<sequence length="260" mass="28445">MTVTPQPESDARAAIHRGTVSRQTEAILRDMVLDGTLAPGERLNEVTIADSLGVSRGPLREAIQKLAGEGLLQLKSHRGAFVRKYEPREIIEAYELRIALELYAVRLVIERADDESLAALRVLLETDAQGTTGSTIPPTPPLDPGADVPRTAGPYVAELDFHQRMVSLSGNSAITAAALKVNHRLYLALTHTERTQARREHANDEHLAFLDALCDRRTADATRLLEEHLQASLANTLSVLGLEPLTSTHRSTPSEDLHHA</sequence>
<dbReference type="PROSITE" id="PS50949">
    <property type="entry name" value="HTH_GNTR"/>
    <property type="match status" value="1"/>
</dbReference>
<dbReference type="Proteomes" id="UP000549913">
    <property type="component" value="Unassembled WGS sequence"/>
</dbReference>
<evidence type="ECO:0000256" key="3">
    <source>
        <dbReference type="ARBA" id="ARBA00023163"/>
    </source>
</evidence>
<comment type="caution">
    <text evidence="5">The sequence shown here is derived from an EMBL/GenBank/DDBJ whole genome shotgun (WGS) entry which is preliminary data.</text>
</comment>
<dbReference type="Pfam" id="PF07729">
    <property type="entry name" value="FCD"/>
    <property type="match status" value="1"/>
</dbReference>
<evidence type="ECO:0000259" key="4">
    <source>
        <dbReference type="PROSITE" id="PS50949"/>
    </source>
</evidence>
<dbReference type="InterPro" id="IPR000524">
    <property type="entry name" value="Tscrpt_reg_HTH_GntR"/>
</dbReference>
<evidence type="ECO:0000256" key="1">
    <source>
        <dbReference type="ARBA" id="ARBA00023015"/>
    </source>
</evidence>
<protein>
    <submittedName>
        <fullName evidence="5">DNA-binding GntR family transcriptional regulator</fullName>
    </submittedName>
</protein>
<dbReference type="InterPro" id="IPR011711">
    <property type="entry name" value="GntR_C"/>
</dbReference>
<keyword evidence="3" id="KW-0804">Transcription</keyword>
<name>A0A852SQ90_9MICO</name>
<evidence type="ECO:0000313" key="6">
    <source>
        <dbReference type="Proteomes" id="UP000549913"/>
    </source>
</evidence>